<dbReference type="EMBL" id="VFPA01000002">
    <property type="protein sequence ID" value="TQM11610.1"/>
    <property type="molecule type" value="Genomic_DNA"/>
</dbReference>
<comment type="caution">
    <text evidence="1">The sequence shown here is derived from an EMBL/GenBank/DDBJ whole genome shotgun (WGS) entry which is preliminary data.</text>
</comment>
<name>A0A543DQJ9_9PSEU</name>
<evidence type="ECO:0000313" key="1">
    <source>
        <dbReference type="EMBL" id="TQM11610.1"/>
    </source>
</evidence>
<dbReference type="PANTHER" id="PTHR10443:SF12">
    <property type="entry name" value="DIPEPTIDASE"/>
    <property type="match status" value="1"/>
</dbReference>
<evidence type="ECO:0000313" key="2">
    <source>
        <dbReference type="Proteomes" id="UP000315677"/>
    </source>
</evidence>
<dbReference type="GO" id="GO:0070573">
    <property type="term" value="F:metallodipeptidase activity"/>
    <property type="evidence" value="ECO:0007669"/>
    <property type="project" value="InterPro"/>
</dbReference>
<dbReference type="InterPro" id="IPR032466">
    <property type="entry name" value="Metal_Hydrolase"/>
</dbReference>
<dbReference type="InterPro" id="IPR008257">
    <property type="entry name" value="Pept_M19"/>
</dbReference>
<sequence length="349" mass="37515">MTRFADAHNDLLHEVAHRAHEPNPFGRHWLGKMRDGHVALTVCAVACGLEQLPEGGLRVALHQCGAFHRALRENPADLVWARGAGDLAEAEREGRIALVLSMEGVEPFGYSAALLEPFIALGVRMVGLTWNRRNPFADGLQEHDSDGGLSRLGRTLVDALVERHIAIDLAHASPRTVDQVLARAACGHLLVSHAGCRSVYDTSRNLSDAQLTAIAAAGGLIGVMPHPVTLGIGDGGATLDKAVDHLDHARRVVGVDRLAIGADFTRQLVRSGGLHIPPDIIMPEGMAPDAAVEGLEGPHHFPYLADRMQARGWSRAECDAVLHDNLRAFLDGVLDHHEPSCRPSPAGHR</sequence>
<dbReference type="PANTHER" id="PTHR10443">
    <property type="entry name" value="MICROSOMAL DIPEPTIDASE"/>
    <property type="match status" value="1"/>
</dbReference>
<protein>
    <submittedName>
        <fullName evidence="1">Membrane dipeptidase</fullName>
    </submittedName>
</protein>
<proteinExistence type="predicted"/>
<gene>
    <name evidence="1" type="ORF">FB558_4175</name>
</gene>
<dbReference type="SUPFAM" id="SSF51556">
    <property type="entry name" value="Metallo-dependent hydrolases"/>
    <property type="match status" value="1"/>
</dbReference>
<dbReference type="Pfam" id="PF01244">
    <property type="entry name" value="Peptidase_M19"/>
    <property type="match status" value="1"/>
</dbReference>
<dbReference type="Gene3D" id="3.20.20.140">
    <property type="entry name" value="Metal-dependent hydrolases"/>
    <property type="match status" value="1"/>
</dbReference>
<organism evidence="1 2">
    <name type="scientific">Pseudonocardia kunmingensis</name>
    <dbReference type="NCBI Taxonomy" id="630975"/>
    <lineage>
        <taxon>Bacteria</taxon>
        <taxon>Bacillati</taxon>
        <taxon>Actinomycetota</taxon>
        <taxon>Actinomycetes</taxon>
        <taxon>Pseudonocardiales</taxon>
        <taxon>Pseudonocardiaceae</taxon>
        <taxon>Pseudonocardia</taxon>
    </lineage>
</organism>
<dbReference type="GO" id="GO:0006508">
    <property type="term" value="P:proteolysis"/>
    <property type="evidence" value="ECO:0007669"/>
    <property type="project" value="InterPro"/>
</dbReference>
<dbReference type="OrthoDB" id="9804920at2"/>
<keyword evidence="2" id="KW-1185">Reference proteome</keyword>
<dbReference type="RefSeq" id="WP_142055883.1">
    <property type="nucleotide sequence ID" value="NZ_VFPA01000002.1"/>
</dbReference>
<reference evidence="1 2" key="1">
    <citation type="submission" date="2019-06" db="EMBL/GenBank/DDBJ databases">
        <title>Sequencing the genomes of 1000 actinobacteria strains.</title>
        <authorList>
            <person name="Klenk H.-P."/>
        </authorList>
    </citation>
    <scope>NUCLEOTIDE SEQUENCE [LARGE SCALE GENOMIC DNA]</scope>
    <source>
        <strain evidence="1 2">DSM 45301</strain>
    </source>
</reference>
<accession>A0A543DQJ9</accession>
<dbReference type="Proteomes" id="UP000315677">
    <property type="component" value="Unassembled WGS sequence"/>
</dbReference>
<dbReference type="PROSITE" id="PS51365">
    <property type="entry name" value="RENAL_DIPEPTIDASE_2"/>
    <property type="match status" value="1"/>
</dbReference>
<dbReference type="AlphaFoldDB" id="A0A543DQJ9"/>